<dbReference type="InterPro" id="IPR036318">
    <property type="entry name" value="FAD-bd_PCMH-like_sf"/>
</dbReference>
<evidence type="ECO:0000313" key="6">
    <source>
        <dbReference type="Proteomes" id="UP000800092"/>
    </source>
</evidence>
<dbReference type="EMBL" id="ML991919">
    <property type="protein sequence ID" value="KAF2228517.1"/>
    <property type="molecule type" value="Genomic_DNA"/>
</dbReference>
<organism evidence="5 6">
    <name type="scientific">Viridothelium virens</name>
    <name type="common">Speckled blister lichen</name>
    <name type="synonym">Trypethelium virens</name>
    <dbReference type="NCBI Taxonomy" id="1048519"/>
    <lineage>
        <taxon>Eukaryota</taxon>
        <taxon>Fungi</taxon>
        <taxon>Dikarya</taxon>
        <taxon>Ascomycota</taxon>
        <taxon>Pezizomycotina</taxon>
        <taxon>Dothideomycetes</taxon>
        <taxon>Dothideomycetes incertae sedis</taxon>
        <taxon>Trypetheliales</taxon>
        <taxon>Trypetheliaceae</taxon>
        <taxon>Viridothelium</taxon>
    </lineage>
</organism>
<keyword evidence="6" id="KW-1185">Reference proteome</keyword>
<dbReference type="Pfam" id="PF01565">
    <property type="entry name" value="FAD_binding_4"/>
    <property type="match status" value="1"/>
</dbReference>
<gene>
    <name evidence="5" type="ORF">EV356DRAFT_538023</name>
</gene>
<keyword evidence="2" id="KW-0560">Oxidoreductase</keyword>
<evidence type="ECO:0000256" key="1">
    <source>
        <dbReference type="ARBA" id="ARBA00005466"/>
    </source>
</evidence>
<feature type="domain" description="FAD-binding PCMH-type" evidence="4">
    <location>
        <begin position="133"/>
        <end position="317"/>
    </location>
</feature>
<dbReference type="PANTHER" id="PTHR13878">
    <property type="entry name" value="GULONOLACTONE OXIDASE"/>
    <property type="match status" value="1"/>
</dbReference>
<sequence length="618" mass="65119">MLSRLLVGLSLFFVLASSSSALCLHRRNAPSAISNVTQAQWHSLNNTVQGRLQAGYPWAKSCYGVYEGAPTNSDAAQCSAVQAGYDNDTSTANSFGGYQNSNWAMCQSNGQGCNLDFSNPANSSVYSPPADCYQGSVPNYYIEVTQVSDVQAALAFAQKTGVPLVVKNSGHDYKGRSSAPNSLALWTHTYQPAISLKTDFTPEGCSASAGNGVTIGAGQGFDGVYAFAEANNITVVGGSDRTVGAAGGWLNGGGHGALSNTLGLGVDNALQIKAVLPNGTYVTANRCQNTDLFFALRGGGGSTFGVNMEVTYQAHPQVTLQVAYLDFNGTNSNQTFHDFMQTIIANSDKWAFEGWGGYIIPAPPGEASITSSFLMMTPKLSASEANSSMAPIFNFSSSLGNRTLGSGLVPMPSFYQAYETFIAPGAEVVDISLALGSRLIPRSLFQSPGGQQQILTAISEVAQTVAYPGPYASDALSASYGAPLQILVTTPASYPADNTSSVTPAWRSALWHTIAGQSFSNQADPATIQRAFTGATAAAQILRRLAPDSGAYQNEADVFEPDPVAAFWGADNYERLSRIKAAVDPGNVLTCWDCVGWDKGDERYACYPDLPSTYGARG</sequence>
<evidence type="ECO:0000313" key="5">
    <source>
        <dbReference type="EMBL" id="KAF2228517.1"/>
    </source>
</evidence>
<dbReference type="PANTHER" id="PTHR13878:SF91">
    <property type="entry name" value="FAD BINDING DOMAIN PROTEIN (AFU_ORTHOLOGUE AFUA_6G12070)-RELATED"/>
    <property type="match status" value="1"/>
</dbReference>
<dbReference type="InterPro" id="IPR012951">
    <property type="entry name" value="BBE"/>
</dbReference>
<protein>
    <submittedName>
        <fullName evidence="5">FAD-binding domain-containing protein</fullName>
    </submittedName>
</protein>
<dbReference type="OrthoDB" id="9983560at2759"/>
<feature type="chain" id="PRO_5025612063" evidence="3">
    <location>
        <begin position="22"/>
        <end position="618"/>
    </location>
</feature>
<dbReference type="InterPro" id="IPR050432">
    <property type="entry name" value="FAD-linked_Oxidoreductases_BP"/>
</dbReference>
<proteinExistence type="inferred from homology"/>
<reference evidence="5" key="1">
    <citation type="journal article" date="2020" name="Stud. Mycol.">
        <title>101 Dothideomycetes genomes: a test case for predicting lifestyles and emergence of pathogens.</title>
        <authorList>
            <person name="Haridas S."/>
            <person name="Albert R."/>
            <person name="Binder M."/>
            <person name="Bloem J."/>
            <person name="Labutti K."/>
            <person name="Salamov A."/>
            <person name="Andreopoulos B."/>
            <person name="Baker S."/>
            <person name="Barry K."/>
            <person name="Bills G."/>
            <person name="Bluhm B."/>
            <person name="Cannon C."/>
            <person name="Castanera R."/>
            <person name="Culley D."/>
            <person name="Daum C."/>
            <person name="Ezra D."/>
            <person name="Gonzalez J."/>
            <person name="Henrissat B."/>
            <person name="Kuo A."/>
            <person name="Liang C."/>
            <person name="Lipzen A."/>
            <person name="Lutzoni F."/>
            <person name="Magnuson J."/>
            <person name="Mondo S."/>
            <person name="Nolan M."/>
            <person name="Ohm R."/>
            <person name="Pangilinan J."/>
            <person name="Park H.-J."/>
            <person name="Ramirez L."/>
            <person name="Alfaro M."/>
            <person name="Sun H."/>
            <person name="Tritt A."/>
            <person name="Yoshinaga Y."/>
            <person name="Zwiers L.-H."/>
            <person name="Turgeon B."/>
            <person name="Goodwin S."/>
            <person name="Spatafora J."/>
            <person name="Crous P."/>
            <person name="Grigoriev I."/>
        </authorList>
    </citation>
    <scope>NUCLEOTIDE SEQUENCE</scope>
    <source>
        <strain evidence="5">Tuck. ex Michener</strain>
    </source>
</reference>
<keyword evidence="3" id="KW-0732">Signal</keyword>
<dbReference type="InterPro" id="IPR016169">
    <property type="entry name" value="FAD-bd_PCMH_sub2"/>
</dbReference>
<name>A0A6A6GS51_VIRVR</name>
<accession>A0A6A6GS51</accession>
<dbReference type="GO" id="GO:0016491">
    <property type="term" value="F:oxidoreductase activity"/>
    <property type="evidence" value="ECO:0007669"/>
    <property type="project" value="UniProtKB-KW"/>
</dbReference>
<dbReference type="InterPro" id="IPR016166">
    <property type="entry name" value="FAD-bd_PCMH"/>
</dbReference>
<dbReference type="PROSITE" id="PS51387">
    <property type="entry name" value="FAD_PCMH"/>
    <property type="match status" value="1"/>
</dbReference>
<dbReference type="Proteomes" id="UP000800092">
    <property type="component" value="Unassembled WGS sequence"/>
</dbReference>
<dbReference type="AlphaFoldDB" id="A0A6A6GS51"/>
<feature type="signal peptide" evidence="3">
    <location>
        <begin position="1"/>
        <end position="21"/>
    </location>
</feature>
<dbReference type="GO" id="GO:0071949">
    <property type="term" value="F:FAD binding"/>
    <property type="evidence" value="ECO:0007669"/>
    <property type="project" value="InterPro"/>
</dbReference>
<dbReference type="Pfam" id="PF08031">
    <property type="entry name" value="BBE"/>
    <property type="match status" value="1"/>
</dbReference>
<dbReference type="InterPro" id="IPR006094">
    <property type="entry name" value="Oxid_FAD_bind_N"/>
</dbReference>
<dbReference type="SUPFAM" id="SSF56176">
    <property type="entry name" value="FAD-binding/transporter-associated domain-like"/>
    <property type="match status" value="1"/>
</dbReference>
<dbReference type="Gene3D" id="3.30.465.10">
    <property type="match status" value="1"/>
</dbReference>
<evidence type="ECO:0000256" key="2">
    <source>
        <dbReference type="ARBA" id="ARBA00023002"/>
    </source>
</evidence>
<evidence type="ECO:0000259" key="4">
    <source>
        <dbReference type="PROSITE" id="PS51387"/>
    </source>
</evidence>
<evidence type="ECO:0000256" key="3">
    <source>
        <dbReference type="SAM" id="SignalP"/>
    </source>
</evidence>
<comment type="similarity">
    <text evidence="1">Belongs to the oxygen-dependent FAD-linked oxidoreductase family.</text>
</comment>